<dbReference type="SUPFAM" id="SSF56349">
    <property type="entry name" value="DNA breaking-rejoining enzymes"/>
    <property type="match status" value="1"/>
</dbReference>
<dbReference type="AlphaFoldDB" id="A0A5S3XX10"/>
<dbReference type="Gene3D" id="1.10.443.10">
    <property type="entry name" value="Intergrase catalytic core"/>
    <property type="match status" value="1"/>
</dbReference>
<dbReference type="GO" id="GO:0015074">
    <property type="term" value="P:DNA integration"/>
    <property type="evidence" value="ECO:0007669"/>
    <property type="project" value="InterPro"/>
</dbReference>
<evidence type="ECO:0000313" key="4">
    <source>
        <dbReference type="Proteomes" id="UP000305730"/>
    </source>
</evidence>
<dbReference type="EMBL" id="PNCK01000009">
    <property type="protein sequence ID" value="TMP46279.1"/>
    <property type="molecule type" value="Genomic_DNA"/>
</dbReference>
<dbReference type="Proteomes" id="UP000305730">
    <property type="component" value="Unassembled WGS sequence"/>
</dbReference>
<dbReference type="EMBL" id="PNCL01000001">
    <property type="protein sequence ID" value="TMP63055.1"/>
    <property type="molecule type" value="Genomic_DNA"/>
</dbReference>
<gene>
    <name evidence="3" type="ORF">CWB96_00160</name>
    <name evidence="2" type="ORF">CWB97_02155</name>
</gene>
<reference evidence="5" key="2">
    <citation type="submission" date="2019-06" db="EMBL/GenBank/DDBJ databases">
        <title>Co-occurence of chitin degradation, pigmentation and bioactivity in marine Pseudoalteromonas.</title>
        <authorList>
            <person name="Sonnenschein E.C."/>
            <person name="Bech P.K."/>
        </authorList>
    </citation>
    <scope>NUCLEOTIDE SEQUENCE [LARGE SCALE GENOMIC DNA]</scope>
    <source>
        <strain evidence="5">S2231</strain>
    </source>
</reference>
<dbReference type="OrthoDB" id="2078692at2"/>
<reference evidence="3 5" key="1">
    <citation type="submission" date="2017-12" db="EMBL/GenBank/DDBJ databases">
        <authorList>
            <person name="Paulsen S."/>
            <person name="Gram L.K."/>
        </authorList>
    </citation>
    <scope>NUCLEOTIDE SEQUENCE [LARGE SCALE GENOMIC DNA]</scope>
    <source>
        <strain evidence="3 5">S2231</strain>
        <strain evidence="2">S2233</strain>
    </source>
</reference>
<reference evidence="3" key="3">
    <citation type="submission" date="2019-09" db="EMBL/GenBank/DDBJ databases">
        <title>Co-occurence of chitin degradation, pigmentation and bioactivity in marine Pseudoalteromonas.</title>
        <authorList>
            <person name="Sonnenschein E.C."/>
            <person name="Bech P.K."/>
        </authorList>
    </citation>
    <scope>NUCLEOTIDE SEQUENCE</scope>
    <source>
        <strain evidence="3">S2231</strain>
        <strain evidence="2 4">S2233</strain>
    </source>
</reference>
<dbReference type="GO" id="GO:0006310">
    <property type="term" value="P:DNA recombination"/>
    <property type="evidence" value="ECO:0007669"/>
    <property type="project" value="UniProtKB-KW"/>
</dbReference>
<accession>A0A5S3XX10</accession>
<dbReference type="RefSeq" id="WP_138594643.1">
    <property type="nucleotide sequence ID" value="NZ_PNCK01000009.1"/>
</dbReference>
<sequence>MGNRQYEQFKLYVGTHDNTTAKNLLSTLSLVHHDMMISGDMIIEALSKRQACLRLRGMLREHLESYHFSESSISTYTSRLNQLCDLYLQWVALKQEKRKLTLGRKIMHHAMKYWPNCSKGEVQQQISTLANIPVGTLKRWYSHGGVPRMIHAAGLLKLERLFDVAQGTFVQPDSQKVSKAPTYSTQLRKKPPLYCVLTAHVRAQLVTLCAFKINLISPPISAASFELSRREALPLVGAGRWTSTPDGVNNSALTFTRSIERYFRWIVEKQHVPAEQLDLSLLNCVEMLEGYVHHCYESEKFSTLLTLLTPLYGLCEPHTGFLTRFHACKVSWEMLSEEQTESFHELVQWQGQATYLHQQVGAWIRDIKHQKKQKHQIMNNHGRRNIHWLLDNVDTDISLCMEDMRCLINGLVSESDGCNNAANKLLILQISCWLMLSIKVPLRISNWCAMQWLERPPVNKSVQVPSLWRSAAAYHVKVPRSWLKNRRSDEVVMIEATITDHSTIELLDRLGQLRSQLRWPRSSGALFVQCRDSQCQSKGSPYKRTAFAKVIQCWTGKVASKLWPERGGVHGINPHALRHFMATYVLSKTGDYGLAATKLMDSVAVVIKVYGKNDHESNQEKLSKLGL</sequence>
<evidence type="ECO:0000313" key="5">
    <source>
        <dbReference type="Proteomes" id="UP000307706"/>
    </source>
</evidence>
<comment type="caution">
    <text evidence="3">The sequence shown here is derived from an EMBL/GenBank/DDBJ whole genome shotgun (WGS) entry which is preliminary data.</text>
</comment>
<keyword evidence="1" id="KW-0233">DNA recombination</keyword>
<keyword evidence="4" id="KW-1185">Reference proteome</keyword>
<organism evidence="3 5">
    <name type="scientific">Pseudoalteromonas citrea</name>
    <dbReference type="NCBI Taxonomy" id="43655"/>
    <lineage>
        <taxon>Bacteria</taxon>
        <taxon>Pseudomonadati</taxon>
        <taxon>Pseudomonadota</taxon>
        <taxon>Gammaproteobacteria</taxon>
        <taxon>Alteromonadales</taxon>
        <taxon>Pseudoalteromonadaceae</taxon>
        <taxon>Pseudoalteromonas</taxon>
    </lineage>
</organism>
<evidence type="ECO:0000313" key="3">
    <source>
        <dbReference type="EMBL" id="TMP63055.1"/>
    </source>
</evidence>
<evidence type="ECO:0000256" key="1">
    <source>
        <dbReference type="ARBA" id="ARBA00023172"/>
    </source>
</evidence>
<dbReference type="GO" id="GO:0003677">
    <property type="term" value="F:DNA binding"/>
    <property type="evidence" value="ECO:0007669"/>
    <property type="project" value="InterPro"/>
</dbReference>
<protein>
    <submittedName>
        <fullName evidence="3">Uncharacterized protein</fullName>
    </submittedName>
</protein>
<dbReference type="InterPro" id="IPR011010">
    <property type="entry name" value="DNA_brk_join_enz"/>
</dbReference>
<proteinExistence type="predicted"/>
<name>A0A5S3XX10_9GAMM</name>
<dbReference type="Proteomes" id="UP000307706">
    <property type="component" value="Unassembled WGS sequence"/>
</dbReference>
<evidence type="ECO:0000313" key="2">
    <source>
        <dbReference type="EMBL" id="TMP46279.1"/>
    </source>
</evidence>
<dbReference type="InterPro" id="IPR013762">
    <property type="entry name" value="Integrase-like_cat_sf"/>
</dbReference>